<dbReference type="EMBL" id="JAWDGP010000265">
    <property type="protein sequence ID" value="KAK3802139.1"/>
    <property type="molecule type" value="Genomic_DNA"/>
</dbReference>
<comment type="caution">
    <text evidence="1">The sequence shown here is derived from an EMBL/GenBank/DDBJ whole genome shotgun (WGS) entry which is preliminary data.</text>
</comment>
<organism evidence="1 2">
    <name type="scientific">Elysia crispata</name>
    <name type="common">lettuce slug</name>
    <dbReference type="NCBI Taxonomy" id="231223"/>
    <lineage>
        <taxon>Eukaryota</taxon>
        <taxon>Metazoa</taxon>
        <taxon>Spiralia</taxon>
        <taxon>Lophotrochozoa</taxon>
        <taxon>Mollusca</taxon>
        <taxon>Gastropoda</taxon>
        <taxon>Heterobranchia</taxon>
        <taxon>Euthyneura</taxon>
        <taxon>Panpulmonata</taxon>
        <taxon>Sacoglossa</taxon>
        <taxon>Placobranchoidea</taxon>
        <taxon>Plakobranchidae</taxon>
        <taxon>Elysia</taxon>
    </lineage>
</organism>
<gene>
    <name evidence="1" type="ORF">RRG08_050025</name>
</gene>
<reference evidence="1" key="1">
    <citation type="journal article" date="2023" name="G3 (Bethesda)">
        <title>A reference genome for the long-term kleptoplast-retaining sea slug Elysia crispata morphotype clarki.</title>
        <authorList>
            <person name="Eastman K.E."/>
            <person name="Pendleton A.L."/>
            <person name="Shaikh M.A."/>
            <person name="Suttiyut T."/>
            <person name="Ogas R."/>
            <person name="Tomko P."/>
            <person name="Gavelis G."/>
            <person name="Widhalm J.R."/>
            <person name="Wisecaver J.H."/>
        </authorList>
    </citation>
    <scope>NUCLEOTIDE SEQUENCE</scope>
    <source>
        <strain evidence="1">ECLA1</strain>
    </source>
</reference>
<sequence length="161" mass="17591">MEANKKAKQLQNVPDISYPFSSLYPSHAVVSTMPAWRYCLHLLIFVARLFKPPLQAINGPYQSSDKAGSSASLVSRSKLGKETLRLALRSASSSSYKGLVFSYSEASPDYNCIRLVISTSRITKSVEGVREKTHVWLGLYGVAVTSSKLGNKPMLSNSLCG</sequence>
<accession>A0AAE1EC40</accession>
<protein>
    <submittedName>
        <fullName evidence="1">Uncharacterized protein</fullName>
    </submittedName>
</protein>
<evidence type="ECO:0000313" key="1">
    <source>
        <dbReference type="EMBL" id="KAK3802139.1"/>
    </source>
</evidence>
<dbReference type="Proteomes" id="UP001283361">
    <property type="component" value="Unassembled WGS sequence"/>
</dbReference>
<evidence type="ECO:0000313" key="2">
    <source>
        <dbReference type="Proteomes" id="UP001283361"/>
    </source>
</evidence>
<proteinExistence type="predicted"/>
<name>A0AAE1EC40_9GAST</name>
<keyword evidence="2" id="KW-1185">Reference proteome</keyword>
<dbReference type="AlphaFoldDB" id="A0AAE1EC40"/>